<comment type="subcellular location">
    <subcellularLocation>
        <location evidence="1">Membrane</location>
        <topology evidence="1">Multi-pass membrane protein</topology>
    </subcellularLocation>
</comment>
<keyword evidence="5" id="KW-0813">Transport</keyword>
<feature type="transmembrane region" description="Helical" evidence="9">
    <location>
        <begin position="22"/>
        <end position="42"/>
    </location>
</feature>
<feature type="transmembrane region" description="Helical" evidence="9">
    <location>
        <begin position="286"/>
        <end position="303"/>
    </location>
</feature>
<feature type="transmembrane region" description="Helical" evidence="9">
    <location>
        <begin position="459"/>
        <end position="479"/>
    </location>
</feature>
<gene>
    <name evidence="10" type="ORF">E4U82_07975</name>
</gene>
<dbReference type="InterPro" id="IPR001898">
    <property type="entry name" value="SLC13A/DASS"/>
</dbReference>
<dbReference type="GO" id="GO:0015293">
    <property type="term" value="F:symporter activity"/>
    <property type="evidence" value="ECO:0007669"/>
    <property type="project" value="UniProtKB-KW"/>
</dbReference>
<keyword evidence="6 9" id="KW-1133">Transmembrane helix</keyword>
<dbReference type="GO" id="GO:1905039">
    <property type="term" value="P:carboxylic acid transmembrane transport"/>
    <property type="evidence" value="ECO:0007669"/>
    <property type="project" value="UniProtKB-ARBA"/>
</dbReference>
<feature type="transmembrane region" description="Helical" evidence="9">
    <location>
        <begin position="232"/>
        <end position="253"/>
    </location>
</feature>
<dbReference type="PANTHER" id="PTHR10283:SF82">
    <property type="entry name" value="SOLUTE CARRIER FAMILY 13 MEMBER 2"/>
    <property type="match status" value="1"/>
</dbReference>
<feature type="transmembrane region" description="Helical" evidence="9">
    <location>
        <begin position="377"/>
        <end position="405"/>
    </location>
</feature>
<accession>A0A4Y9AE85</accession>
<dbReference type="PANTHER" id="PTHR10283">
    <property type="entry name" value="SOLUTE CARRIER FAMILY 13 MEMBER"/>
    <property type="match status" value="1"/>
</dbReference>
<sequence>MLKGGFYVNGSISGQRFLHTKWLQLVIVVILFAAGLLVPAPFSGLDDQQWKTLLLLVISIFLWSTKLLPLGISSLFVIAIIMMFNLADSFSSAISGFIASALYFVLIVSMISKVMIKVGLDKMIARLILRLSSGNVVRVMLGFVIAAMVLPVLMPSAVARFRMFHPLIDSVNTFYDLPEQSAFRRFCNWLFSGVNQFLTMIVLTGGGYPILASELLDDAGFSMTWTSWFLHMMPPIYAATVMVIIFAFFYFHVWDELADSSRSANTSEPVNDQLSNNGYDKRNMQIVFSLIILMIAAWLIGSNTGMPTILPPIIVLTILSLPGIRLFTDMDFRSFEWETFIFIGSAISLSNIVQRTGTADWLANVLFGWISPTYPDMIALFFLMVMILFLRVFFTSPTGAIAVILPLAVSFGNSLGLPVLSVSLLTILIIGSLMVLPIYSNTTIIAYQSGVLTLKDQFILGSVLLIAIMISGLLAAACLW</sequence>
<feature type="transmembrane region" description="Helical" evidence="9">
    <location>
        <begin position="339"/>
        <end position="357"/>
    </location>
</feature>
<evidence type="ECO:0000256" key="9">
    <source>
        <dbReference type="SAM" id="Phobius"/>
    </source>
</evidence>
<keyword evidence="5" id="KW-0769">Symport</keyword>
<evidence type="ECO:0000256" key="2">
    <source>
        <dbReference type="ARBA" id="ARBA00006772"/>
    </source>
</evidence>
<keyword evidence="11" id="KW-1185">Reference proteome</keyword>
<organism evidence="10 11">
    <name type="scientific">Lentibacillus salicampi</name>
    <dbReference type="NCBI Taxonomy" id="175306"/>
    <lineage>
        <taxon>Bacteria</taxon>
        <taxon>Bacillati</taxon>
        <taxon>Bacillota</taxon>
        <taxon>Bacilli</taxon>
        <taxon>Bacillales</taxon>
        <taxon>Bacillaceae</taxon>
        <taxon>Lentibacillus</taxon>
    </lineage>
</organism>
<feature type="transmembrane region" description="Helical" evidence="9">
    <location>
        <begin position="54"/>
        <end position="81"/>
    </location>
</feature>
<evidence type="ECO:0000256" key="4">
    <source>
        <dbReference type="ARBA" id="ARBA00022692"/>
    </source>
</evidence>
<feature type="transmembrane region" description="Helical" evidence="9">
    <location>
        <begin position="136"/>
        <end position="154"/>
    </location>
</feature>
<comment type="similarity">
    <text evidence="2">Belongs to the SLC13A/DASS transporter (TC 2.A.47) family. NADC subfamily.</text>
</comment>
<proteinExistence type="inferred from homology"/>
<name>A0A4Y9AE85_9BACI</name>
<dbReference type="Proteomes" id="UP000298484">
    <property type="component" value="Unassembled WGS sequence"/>
</dbReference>
<feature type="transmembrane region" description="Helical" evidence="9">
    <location>
        <begin position="417"/>
        <end position="439"/>
    </location>
</feature>
<evidence type="ECO:0000256" key="7">
    <source>
        <dbReference type="ARBA" id="ARBA00023136"/>
    </source>
</evidence>
<evidence type="ECO:0000256" key="6">
    <source>
        <dbReference type="ARBA" id="ARBA00022989"/>
    </source>
</evidence>
<evidence type="ECO:0000313" key="11">
    <source>
        <dbReference type="Proteomes" id="UP000298484"/>
    </source>
</evidence>
<dbReference type="EMBL" id="SRHY01000008">
    <property type="protein sequence ID" value="TFJ93260.1"/>
    <property type="molecule type" value="Genomic_DNA"/>
</dbReference>
<evidence type="ECO:0000256" key="8">
    <source>
        <dbReference type="ARBA" id="ARBA00031174"/>
    </source>
</evidence>
<keyword evidence="7 9" id="KW-0472">Membrane</keyword>
<dbReference type="OrthoDB" id="2386058at2"/>
<evidence type="ECO:0000313" key="10">
    <source>
        <dbReference type="EMBL" id="TFJ93260.1"/>
    </source>
</evidence>
<reference evidence="10 11" key="1">
    <citation type="submission" date="2019-03" db="EMBL/GenBank/DDBJ databases">
        <title>Genome sequence of Lentibacillus salicampi ATCC BAA-719.</title>
        <authorList>
            <person name="Maclea K.S."/>
            <person name="Simoes Junior M."/>
        </authorList>
    </citation>
    <scope>NUCLEOTIDE SEQUENCE [LARGE SCALE GENOMIC DNA]</scope>
    <source>
        <strain evidence="10 11">ATCC BAA-719</strain>
    </source>
</reference>
<feature type="transmembrane region" description="Helical" evidence="9">
    <location>
        <begin position="93"/>
        <end position="116"/>
    </location>
</feature>
<protein>
    <recommendedName>
        <fullName evidence="3">Sodium-dependent dicarboxylate transporter SdcS</fullName>
    </recommendedName>
    <alternativeName>
        <fullName evidence="8">Na(+)/dicarboxylate symporter</fullName>
    </alternativeName>
</protein>
<evidence type="ECO:0000256" key="1">
    <source>
        <dbReference type="ARBA" id="ARBA00004141"/>
    </source>
</evidence>
<dbReference type="Pfam" id="PF00939">
    <property type="entry name" value="Na_sulph_symp"/>
    <property type="match status" value="1"/>
</dbReference>
<dbReference type="AlphaFoldDB" id="A0A4Y9AE85"/>
<keyword evidence="4 9" id="KW-0812">Transmembrane</keyword>
<evidence type="ECO:0000256" key="3">
    <source>
        <dbReference type="ARBA" id="ARBA00020150"/>
    </source>
</evidence>
<evidence type="ECO:0000256" key="5">
    <source>
        <dbReference type="ARBA" id="ARBA00022847"/>
    </source>
</evidence>
<feature type="transmembrane region" description="Helical" evidence="9">
    <location>
        <begin position="189"/>
        <end position="212"/>
    </location>
</feature>
<dbReference type="GO" id="GO:0005886">
    <property type="term" value="C:plasma membrane"/>
    <property type="evidence" value="ECO:0007669"/>
    <property type="project" value="TreeGrafter"/>
</dbReference>
<dbReference type="GO" id="GO:0008514">
    <property type="term" value="F:organic anion transmembrane transporter activity"/>
    <property type="evidence" value="ECO:0007669"/>
    <property type="project" value="UniProtKB-ARBA"/>
</dbReference>
<comment type="caution">
    <text evidence="10">The sequence shown here is derived from an EMBL/GenBank/DDBJ whole genome shotgun (WGS) entry which is preliminary data.</text>
</comment>